<dbReference type="EMBL" id="JAOWKX010000003">
    <property type="protein sequence ID" value="MCV2884710.1"/>
    <property type="molecule type" value="Genomic_DNA"/>
</dbReference>
<name>A0ABT3A7Q2_9ALTE</name>
<protein>
    <submittedName>
        <fullName evidence="1">Uncharacterized protein</fullName>
    </submittedName>
</protein>
<comment type="caution">
    <text evidence="1">The sequence shown here is derived from an EMBL/GenBank/DDBJ whole genome shotgun (WGS) entry which is preliminary data.</text>
</comment>
<dbReference type="Proteomes" id="UP001652504">
    <property type="component" value="Unassembled WGS sequence"/>
</dbReference>
<gene>
    <name evidence="1" type="ORF">OE749_08380</name>
</gene>
<dbReference type="RefSeq" id="WP_263711986.1">
    <property type="nucleotide sequence ID" value="NZ_JAOWKX010000003.1"/>
</dbReference>
<evidence type="ECO:0000313" key="2">
    <source>
        <dbReference type="Proteomes" id="UP001652504"/>
    </source>
</evidence>
<reference evidence="1 2" key="1">
    <citation type="submission" date="2022-10" db="EMBL/GenBank/DDBJ databases">
        <title>Aestuariibacter sp. AA17 isolated from Montipora capitata coral fragment.</title>
        <authorList>
            <person name="Emsley S.A."/>
            <person name="Pfannmuller K.M."/>
            <person name="Loughran R.M."/>
            <person name="Shlafstein M."/>
            <person name="Papke E."/>
            <person name="Saw J.H."/>
            <person name="Ushijima B."/>
            <person name="Videau P."/>
        </authorList>
    </citation>
    <scope>NUCLEOTIDE SEQUENCE [LARGE SCALE GENOMIC DNA]</scope>
    <source>
        <strain evidence="1 2">AA17</strain>
    </source>
</reference>
<evidence type="ECO:0000313" key="1">
    <source>
        <dbReference type="EMBL" id="MCV2884710.1"/>
    </source>
</evidence>
<dbReference type="InterPro" id="IPR036170">
    <property type="entry name" value="YezG-like_sf"/>
</dbReference>
<keyword evidence="2" id="KW-1185">Reference proteome</keyword>
<accession>A0ABT3A7Q2</accession>
<proteinExistence type="predicted"/>
<dbReference type="SUPFAM" id="SSF160424">
    <property type="entry name" value="BH3703-like"/>
    <property type="match status" value="1"/>
</dbReference>
<organism evidence="1 2">
    <name type="scientific">Fluctibacter corallii</name>
    <dbReference type="NCBI Taxonomy" id="2984329"/>
    <lineage>
        <taxon>Bacteria</taxon>
        <taxon>Pseudomonadati</taxon>
        <taxon>Pseudomonadota</taxon>
        <taxon>Gammaproteobacteria</taxon>
        <taxon>Alteromonadales</taxon>
        <taxon>Alteromonadaceae</taxon>
        <taxon>Fluctibacter</taxon>
    </lineage>
</organism>
<sequence length="103" mass="11980">MNKINNQVEILENLSKILDVEADTGYEYLECKFEVDEQSVNTKFVFSLNGSIVNRAISLKNRLQNMRLVLMLHSMMKSQTGGDWKSMTLTIDENREAKTHFEY</sequence>